<feature type="region of interest" description="Disordered" evidence="1">
    <location>
        <begin position="226"/>
        <end position="272"/>
    </location>
</feature>
<reference evidence="3" key="1">
    <citation type="submission" date="2016-11" db="UniProtKB">
        <authorList>
            <consortium name="WormBaseParasite"/>
        </authorList>
    </citation>
    <scope>IDENTIFICATION</scope>
</reference>
<protein>
    <submittedName>
        <fullName evidence="3">AAA domain-containing protein</fullName>
    </submittedName>
</protein>
<sequence length="359" mass="39078">DFARQRRSVDFNSDERPYSSWRPLPPTMAAAASAAASCAWSCATYQQQGSGGGGSFSDALAFATLVPQSGAASGTICLLASTVSAGSVRPTWHLGKTFLAGGSPVTWRALERRRSDDDEEADVSGAVAEFSGELRRSEQELRAFLAEAVAQSVAEPDPKRPSRGVQVLLLDSLQHLGPLAEARSGLAASRLYIISAPGFRWLLCANHLEPVRGLLGRTFADNAWWPKLPSRRPKQTAEPPRRHQLDDWLPGPGSGPGAAARTPRSDRGRCSAARWTRRRHVTGLSACGTTRWRQVLRRRLGDPADWVMSTWPWPELPPGDGELVRLRSQTAARGPVDDHADEAEGGCSCFWQEARKTMF</sequence>
<dbReference type="AlphaFoldDB" id="A0A1I8FPL5"/>
<dbReference type="Proteomes" id="UP000095280">
    <property type="component" value="Unplaced"/>
</dbReference>
<dbReference type="WBParaSite" id="maker-unitig_43383-snap-gene-0.2-mRNA-1">
    <property type="protein sequence ID" value="maker-unitig_43383-snap-gene-0.2-mRNA-1"/>
    <property type="gene ID" value="maker-unitig_43383-snap-gene-0.2"/>
</dbReference>
<evidence type="ECO:0000256" key="1">
    <source>
        <dbReference type="SAM" id="MobiDB-lite"/>
    </source>
</evidence>
<organism evidence="2 3">
    <name type="scientific">Macrostomum lignano</name>
    <dbReference type="NCBI Taxonomy" id="282301"/>
    <lineage>
        <taxon>Eukaryota</taxon>
        <taxon>Metazoa</taxon>
        <taxon>Spiralia</taxon>
        <taxon>Lophotrochozoa</taxon>
        <taxon>Platyhelminthes</taxon>
        <taxon>Rhabditophora</taxon>
        <taxon>Macrostomorpha</taxon>
        <taxon>Macrostomida</taxon>
        <taxon>Macrostomidae</taxon>
        <taxon>Macrostomum</taxon>
    </lineage>
</organism>
<evidence type="ECO:0000313" key="2">
    <source>
        <dbReference type="Proteomes" id="UP000095280"/>
    </source>
</evidence>
<keyword evidence="2" id="KW-1185">Reference proteome</keyword>
<accession>A0A1I8FPL5</accession>
<proteinExistence type="predicted"/>
<name>A0A1I8FPL5_9PLAT</name>
<evidence type="ECO:0000313" key="3">
    <source>
        <dbReference type="WBParaSite" id="maker-unitig_43383-snap-gene-0.2-mRNA-1"/>
    </source>
</evidence>